<evidence type="ECO:0000256" key="5">
    <source>
        <dbReference type="ARBA" id="ARBA00022825"/>
    </source>
</evidence>
<reference evidence="9 10" key="1">
    <citation type="submission" date="2017-02" db="EMBL/GenBank/DDBJ databases">
        <title>Draft genome of Saccharomonospora sp. 154.</title>
        <authorList>
            <person name="Alonso-Carmona G.S."/>
            <person name="De La Haba R."/>
            <person name="Vera-Gargallo B."/>
            <person name="Sandoval-Trujillo A.H."/>
            <person name="Ramirez-Duran N."/>
            <person name="Ventosa A."/>
        </authorList>
    </citation>
    <scope>NUCLEOTIDE SEQUENCE [LARGE SCALE GENOMIC DNA]</scope>
    <source>
        <strain evidence="9 10">LRS4.154</strain>
    </source>
</reference>
<keyword evidence="3" id="KW-0645">Protease</keyword>
<evidence type="ECO:0000256" key="1">
    <source>
        <dbReference type="ARBA" id="ARBA00010233"/>
    </source>
</evidence>
<dbReference type="RefSeq" id="WP_081190190.1">
    <property type="nucleotide sequence ID" value="NZ_MWIH01000002.1"/>
</dbReference>
<evidence type="ECO:0000256" key="6">
    <source>
        <dbReference type="PIRSR" id="PIRSR028757-1"/>
    </source>
</evidence>
<feature type="domain" description="LD-carboxypeptidase C-terminal" evidence="8">
    <location>
        <begin position="182"/>
        <end position="294"/>
    </location>
</feature>
<dbReference type="PIRSF" id="PIRSF028757">
    <property type="entry name" value="LD-carboxypeptidase"/>
    <property type="match status" value="1"/>
</dbReference>
<dbReference type="InterPro" id="IPR029062">
    <property type="entry name" value="Class_I_gatase-like"/>
</dbReference>
<dbReference type="InterPro" id="IPR027478">
    <property type="entry name" value="LdcA_N"/>
</dbReference>
<evidence type="ECO:0000313" key="10">
    <source>
        <dbReference type="Proteomes" id="UP000192591"/>
    </source>
</evidence>
<keyword evidence="4" id="KW-0378">Hydrolase</keyword>
<dbReference type="PANTHER" id="PTHR30237">
    <property type="entry name" value="MURAMOYLTETRAPEPTIDE CARBOXYPEPTIDASE"/>
    <property type="match status" value="1"/>
</dbReference>
<dbReference type="AlphaFoldDB" id="A0A1V9ACE8"/>
<keyword evidence="2 9" id="KW-0121">Carboxypeptidase</keyword>
<dbReference type="Pfam" id="PF17676">
    <property type="entry name" value="Peptidase_S66C"/>
    <property type="match status" value="1"/>
</dbReference>
<feature type="active site" description="Nucleophile" evidence="6">
    <location>
        <position position="119"/>
    </location>
</feature>
<evidence type="ECO:0000256" key="2">
    <source>
        <dbReference type="ARBA" id="ARBA00022645"/>
    </source>
</evidence>
<keyword evidence="5" id="KW-0720">Serine protease</keyword>
<evidence type="ECO:0000256" key="4">
    <source>
        <dbReference type="ARBA" id="ARBA00022801"/>
    </source>
</evidence>
<evidence type="ECO:0000259" key="8">
    <source>
        <dbReference type="Pfam" id="PF17676"/>
    </source>
</evidence>
<comment type="caution">
    <text evidence="9">The sequence shown here is derived from an EMBL/GenBank/DDBJ whole genome shotgun (WGS) entry which is preliminary data.</text>
</comment>
<sequence>MTTERRCPPALRAGDTVALVACSGPADPDAVRTGVAVLESWGLRVRVGGTVRDDRPHPRLDYLAAEDADRARDFTEAWLDPHVRAVLAARGGYGSHRMLDLVDWAALRHAEPTLFAGSSDATAVHEAVATHLGVPTVLAAMPATAYFDPVAAEHLRTTLFAPCARRTLPSPAAEPLRAGLARGRIVGGNLSVLAAGVGTRESRPAHGGIAVLEDVGEEPYRIDRLLTHLLRTGWFDDVAGLALGSWSDCGSDPGAVRAVLCDRLGPLGVPTAWRLDVGHHPGALAVPLGLPAELDAATGTLTVAPGQ</sequence>
<dbReference type="EMBL" id="MWIH01000002">
    <property type="protein sequence ID" value="OQO94753.1"/>
    <property type="molecule type" value="Genomic_DNA"/>
</dbReference>
<feature type="active site" description="Charge relay system" evidence="6">
    <location>
        <position position="213"/>
    </location>
</feature>
<keyword evidence="10" id="KW-1185">Reference proteome</keyword>
<dbReference type="InterPro" id="IPR027461">
    <property type="entry name" value="Carboxypeptidase_A_C_sf"/>
</dbReference>
<evidence type="ECO:0000256" key="3">
    <source>
        <dbReference type="ARBA" id="ARBA00022670"/>
    </source>
</evidence>
<comment type="similarity">
    <text evidence="1">Belongs to the peptidase S66 family.</text>
</comment>
<dbReference type="Pfam" id="PF02016">
    <property type="entry name" value="Peptidase_S66"/>
    <property type="match status" value="1"/>
</dbReference>
<dbReference type="Gene3D" id="3.40.50.10740">
    <property type="entry name" value="Class I glutamine amidotransferase-like"/>
    <property type="match status" value="1"/>
</dbReference>
<proteinExistence type="inferred from homology"/>
<organism evidence="9 10">
    <name type="scientific">Saccharomonospora piscinae</name>
    <dbReference type="NCBI Taxonomy" id="687388"/>
    <lineage>
        <taxon>Bacteria</taxon>
        <taxon>Bacillati</taxon>
        <taxon>Actinomycetota</taxon>
        <taxon>Actinomycetes</taxon>
        <taxon>Pseudonocardiales</taxon>
        <taxon>Pseudonocardiaceae</taxon>
        <taxon>Saccharomonospora</taxon>
    </lineage>
</organism>
<feature type="active site" description="Charge relay system" evidence="6">
    <location>
        <position position="279"/>
    </location>
</feature>
<dbReference type="InterPro" id="IPR040449">
    <property type="entry name" value="Peptidase_S66_N"/>
</dbReference>
<accession>A0A1V9ACE8</accession>
<dbReference type="GO" id="GO:0006508">
    <property type="term" value="P:proteolysis"/>
    <property type="evidence" value="ECO:0007669"/>
    <property type="project" value="UniProtKB-KW"/>
</dbReference>
<evidence type="ECO:0000313" key="9">
    <source>
        <dbReference type="EMBL" id="OQO94753.1"/>
    </source>
</evidence>
<dbReference type="GO" id="GO:0008236">
    <property type="term" value="F:serine-type peptidase activity"/>
    <property type="evidence" value="ECO:0007669"/>
    <property type="project" value="UniProtKB-KW"/>
</dbReference>
<dbReference type="SUPFAM" id="SSF52317">
    <property type="entry name" value="Class I glutamine amidotransferase-like"/>
    <property type="match status" value="1"/>
</dbReference>
<dbReference type="Gene3D" id="3.50.30.60">
    <property type="entry name" value="LD-carboxypeptidase A C-terminal domain-like"/>
    <property type="match status" value="1"/>
</dbReference>
<evidence type="ECO:0000259" key="7">
    <source>
        <dbReference type="Pfam" id="PF02016"/>
    </source>
</evidence>
<name>A0A1V9ACE8_SACPI</name>
<dbReference type="STRING" id="1962155.B1813_01270"/>
<dbReference type="InterPro" id="IPR040921">
    <property type="entry name" value="Peptidase_S66C"/>
</dbReference>
<dbReference type="InterPro" id="IPR003507">
    <property type="entry name" value="S66_fam"/>
</dbReference>
<dbReference type="PANTHER" id="PTHR30237:SF2">
    <property type="entry name" value="MUREIN TETRAPEPTIDE CARBOXYPEPTIDASE"/>
    <property type="match status" value="1"/>
</dbReference>
<dbReference type="SUPFAM" id="SSF141986">
    <property type="entry name" value="LD-carboxypeptidase A C-terminal domain-like"/>
    <property type="match status" value="1"/>
</dbReference>
<feature type="domain" description="LD-carboxypeptidase N-terminal" evidence="7">
    <location>
        <begin position="17"/>
        <end position="137"/>
    </location>
</feature>
<dbReference type="Proteomes" id="UP000192591">
    <property type="component" value="Unassembled WGS sequence"/>
</dbReference>
<gene>
    <name evidence="9" type="ORF">B1813_01270</name>
</gene>
<dbReference type="GO" id="GO:0004180">
    <property type="term" value="F:carboxypeptidase activity"/>
    <property type="evidence" value="ECO:0007669"/>
    <property type="project" value="UniProtKB-KW"/>
</dbReference>
<dbReference type="CDD" id="cd07025">
    <property type="entry name" value="Peptidase_S66"/>
    <property type="match status" value="1"/>
</dbReference>
<protein>
    <submittedName>
        <fullName evidence="9">LD-carboxypeptidase</fullName>
    </submittedName>
</protein>